<evidence type="ECO:0000256" key="3">
    <source>
        <dbReference type="ARBA" id="ARBA00022692"/>
    </source>
</evidence>
<dbReference type="EMBL" id="FUEZ01000004">
    <property type="protein sequence ID" value="SPM40216.1"/>
    <property type="molecule type" value="Genomic_DNA"/>
</dbReference>
<keyword evidence="2" id="KW-1003">Cell membrane</keyword>
<dbReference type="Pfam" id="PF03626">
    <property type="entry name" value="COX4_pro"/>
    <property type="match status" value="1"/>
</dbReference>
<evidence type="ECO:0000256" key="6">
    <source>
        <dbReference type="SAM" id="Phobius"/>
    </source>
</evidence>
<gene>
    <name evidence="7" type="ORF">MNAB215_2412</name>
</gene>
<proteinExistence type="predicted"/>
<dbReference type="RefSeq" id="WP_077079058.1">
    <property type="nucleotide sequence ID" value="NZ_FUEZ01000004.1"/>
</dbReference>
<evidence type="ECO:0000256" key="2">
    <source>
        <dbReference type="ARBA" id="ARBA00022475"/>
    </source>
</evidence>
<accession>A0A2U3P8Y3</accession>
<protein>
    <recommendedName>
        <fullName evidence="9">Cytochrome c oxidase subunit IV</fullName>
    </recommendedName>
</protein>
<evidence type="ECO:0000256" key="1">
    <source>
        <dbReference type="ARBA" id="ARBA00004651"/>
    </source>
</evidence>
<evidence type="ECO:0000313" key="7">
    <source>
        <dbReference type="EMBL" id="SPM40216.1"/>
    </source>
</evidence>
<name>A0A2U3P8Y3_9MYCO</name>
<evidence type="ECO:0000256" key="4">
    <source>
        <dbReference type="ARBA" id="ARBA00022989"/>
    </source>
</evidence>
<keyword evidence="3 6" id="KW-0812">Transmembrane</keyword>
<dbReference type="GO" id="GO:0005886">
    <property type="term" value="C:plasma membrane"/>
    <property type="evidence" value="ECO:0007669"/>
    <property type="project" value="UniProtKB-SubCell"/>
</dbReference>
<dbReference type="Proteomes" id="UP000240424">
    <property type="component" value="Unassembled WGS sequence"/>
</dbReference>
<feature type="transmembrane region" description="Helical" evidence="6">
    <location>
        <begin position="33"/>
        <end position="53"/>
    </location>
</feature>
<dbReference type="OrthoDB" id="3830758at2"/>
<organism evidence="7 8">
    <name type="scientific">Mycobacterium numidiamassiliense</name>
    <dbReference type="NCBI Taxonomy" id="1841861"/>
    <lineage>
        <taxon>Bacteria</taxon>
        <taxon>Bacillati</taxon>
        <taxon>Actinomycetota</taxon>
        <taxon>Actinomycetes</taxon>
        <taxon>Mycobacteriales</taxon>
        <taxon>Mycobacteriaceae</taxon>
        <taxon>Mycobacterium</taxon>
    </lineage>
</organism>
<feature type="transmembrane region" description="Helical" evidence="6">
    <location>
        <begin position="9"/>
        <end position="27"/>
    </location>
</feature>
<evidence type="ECO:0000256" key="5">
    <source>
        <dbReference type="ARBA" id="ARBA00023136"/>
    </source>
</evidence>
<sequence length="88" mass="9648">MGRLRPDPIVTVWSTLIAATFLSRWLAIEEARAGNVIAVVILIVAAVKVWLVGMHFMELNDAPRLLRGIFELYVVALLAGLVGFFLAA</sequence>
<keyword evidence="4 6" id="KW-1133">Transmembrane helix</keyword>
<evidence type="ECO:0000313" key="8">
    <source>
        <dbReference type="Proteomes" id="UP000240424"/>
    </source>
</evidence>
<dbReference type="STRING" id="1841861.GCA_900157365_00730"/>
<dbReference type="InterPro" id="IPR005171">
    <property type="entry name" value="Cyt_c_oxidase_su4_prok"/>
</dbReference>
<reference evidence="7 8" key="1">
    <citation type="submission" date="2017-01" db="EMBL/GenBank/DDBJ databases">
        <authorList>
            <consortium name="Urmite Genomes"/>
        </authorList>
    </citation>
    <scope>NUCLEOTIDE SEQUENCE [LARGE SCALE GENOMIC DNA]</scope>
    <source>
        <strain evidence="7 8">AB215</strain>
    </source>
</reference>
<evidence type="ECO:0008006" key="9">
    <source>
        <dbReference type="Google" id="ProtNLM"/>
    </source>
</evidence>
<comment type="subcellular location">
    <subcellularLocation>
        <location evidence="1">Cell membrane</location>
        <topology evidence="1">Multi-pass membrane protein</topology>
    </subcellularLocation>
</comment>
<keyword evidence="8" id="KW-1185">Reference proteome</keyword>
<keyword evidence="5 6" id="KW-0472">Membrane</keyword>
<feature type="transmembrane region" description="Helical" evidence="6">
    <location>
        <begin position="65"/>
        <end position="87"/>
    </location>
</feature>
<dbReference type="AlphaFoldDB" id="A0A2U3P8Y3"/>